<feature type="region of interest" description="Disordered" evidence="1">
    <location>
        <begin position="187"/>
        <end position="216"/>
    </location>
</feature>
<organism evidence="2 3">
    <name type="scientific">Suillus subaureus</name>
    <dbReference type="NCBI Taxonomy" id="48587"/>
    <lineage>
        <taxon>Eukaryota</taxon>
        <taxon>Fungi</taxon>
        <taxon>Dikarya</taxon>
        <taxon>Basidiomycota</taxon>
        <taxon>Agaricomycotina</taxon>
        <taxon>Agaricomycetes</taxon>
        <taxon>Agaricomycetidae</taxon>
        <taxon>Boletales</taxon>
        <taxon>Suillineae</taxon>
        <taxon>Suillaceae</taxon>
        <taxon>Suillus</taxon>
    </lineage>
</organism>
<dbReference type="EMBL" id="JABBWG010000014">
    <property type="protein sequence ID" value="KAG1817047.1"/>
    <property type="molecule type" value="Genomic_DNA"/>
</dbReference>
<sequence length="243" mass="26399">MSQFPPKHTLAKLNVPLICNKTSDFSIATESISSNPIATEPCSISSFASISPNLIANDSCCTSPSTCTLCTPLLPTSPIWNAKRLSIDSDTTLVDHDDDFVKDCSDAGLQESIFPEDDSDCSSGDLLRLLGTKALTIDDSSGPSQRTQLQPIILKDRYRTTSAVTDVPPLVDASPLTTTRLSLGSIPPQIVTPRLKPPDTKRHHSFRPGRHKHESRSARLAAARDSMKHARAKQLEHITMIGE</sequence>
<proteinExistence type="predicted"/>
<dbReference type="AlphaFoldDB" id="A0A9P7JE50"/>
<dbReference type="GeneID" id="64633369"/>
<dbReference type="RefSeq" id="XP_041193466.1">
    <property type="nucleotide sequence ID" value="XM_041339353.1"/>
</dbReference>
<evidence type="ECO:0000313" key="2">
    <source>
        <dbReference type="EMBL" id="KAG1817047.1"/>
    </source>
</evidence>
<accession>A0A9P7JE50</accession>
<protein>
    <submittedName>
        <fullName evidence="2">Uncharacterized protein</fullName>
    </submittedName>
</protein>
<evidence type="ECO:0000313" key="3">
    <source>
        <dbReference type="Proteomes" id="UP000807769"/>
    </source>
</evidence>
<evidence type="ECO:0000256" key="1">
    <source>
        <dbReference type="SAM" id="MobiDB-lite"/>
    </source>
</evidence>
<reference evidence="2" key="1">
    <citation type="journal article" date="2020" name="New Phytol.">
        <title>Comparative genomics reveals dynamic genome evolution in host specialist ectomycorrhizal fungi.</title>
        <authorList>
            <person name="Lofgren L.A."/>
            <person name="Nguyen N.H."/>
            <person name="Vilgalys R."/>
            <person name="Ruytinx J."/>
            <person name="Liao H.L."/>
            <person name="Branco S."/>
            <person name="Kuo A."/>
            <person name="LaButti K."/>
            <person name="Lipzen A."/>
            <person name="Andreopoulos W."/>
            <person name="Pangilinan J."/>
            <person name="Riley R."/>
            <person name="Hundley H."/>
            <person name="Na H."/>
            <person name="Barry K."/>
            <person name="Grigoriev I.V."/>
            <person name="Stajich J.E."/>
            <person name="Kennedy P.G."/>
        </authorList>
    </citation>
    <scope>NUCLEOTIDE SEQUENCE</scope>
    <source>
        <strain evidence="2">MN1</strain>
    </source>
</reference>
<name>A0A9P7JE50_9AGAM</name>
<feature type="compositionally biased region" description="Basic residues" evidence="1">
    <location>
        <begin position="201"/>
        <end position="214"/>
    </location>
</feature>
<dbReference type="Proteomes" id="UP000807769">
    <property type="component" value="Unassembled WGS sequence"/>
</dbReference>
<gene>
    <name evidence="2" type="ORF">BJ212DRAFT_147630</name>
</gene>
<keyword evidence="3" id="KW-1185">Reference proteome</keyword>
<dbReference type="OrthoDB" id="2692730at2759"/>
<comment type="caution">
    <text evidence="2">The sequence shown here is derived from an EMBL/GenBank/DDBJ whole genome shotgun (WGS) entry which is preliminary data.</text>
</comment>